<protein>
    <submittedName>
        <fullName evidence="2">DUF2000 domain-containing protein</fullName>
    </submittedName>
</protein>
<evidence type="ECO:0000256" key="1">
    <source>
        <dbReference type="SAM" id="MobiDB-lite"/>
    </source>
</evidence>
<dbReference type="InterPro" id="IPR018988">
    <property type="entry name" value="DUF2000"/>
</dbReference>
<organism evidence="2 3">
    <name type="scientific">Achromobacter ruhlandii</name>
    <dbReference type="NCBI Taxonomy" id="72557"/>
    <lineage>
        <taxon>Bacteria</taxon>
        <taxon>Pseudomonadati</taxon>
        <taxon>Pseudomonadota</taxon>
        <taxon>Betaproteobacteria</taxon>
        <taxon>Burkholderiales</taxon>
        <taxon>Alcaligenaceae</taxon>
        <taxon>Achromobacter</taxon>
    </lineage>
</organism>
<name>A0A848NPX3_9BURK</name>
<evidence type="ECO:0000313" key="3">
    <source>
        <dbReference type="Proteomes" id="UP000542405"/>
    </source>
</evidence>
<accession>A0A848NPX3</accession>
<reference evidence="2 3" key="1">
    <citation type="submission" date="2020-04" db="EMBL/GenBank/DDBJ databases">
        <title>Achromobacter ruhlandii genome sequencing and assembly.</title>
        <authorList>
            <person name="Martins R.C.R."/>
            <person name="Perdigao-Neto L.V."/>
            <person name="Levin A.S.S."/>
            <person name="Costa S.F."/>
        </authorList>
    </citation>
    <scope>NUCLEOTIDE SEQUENCE [LARGE SCALE GENOMIC DNA]</scope>
    <source>
        <strain evidence="2 3">9035ralo</strain>
    </source>
</reference>
<gene>
    <name evidence="2" type="ORF">HGQ98_27505</name>
</gene>
<dbReference type="Proteomes" id="UP000542405">
    <property type="component" value="Unassembled WGS sequence"/>
</dbReference>
<dbReference type="InterPro" id="IPR023476">
    <property type="entry name" value="Pep_tRNA_hydro_II_dom_sf"/>
</dbReference>
<feature type="region of interest" description="Disordered" evidence="1">
    <location>
        <begin position="90"/>
        <end position="118"/>
    </location>
</feature>
<dbReference type="AlphaFoldDB" id="A0A848NPX3"/>
<dbReference type="Pfam" id="PF09391">
    <property type="entry name" value="DUF2000"/>
    <property type="match status" value="1"/>
</dbReference>
<evidence type="ECO:0000313" key="2">
    <source>
        <dbReference type="EMBL" id="NMU93227.1"/>
    </source>
</evidence>
<dbReference type="EMBL" id="JABBZE010000566">
    <property type="protein sequence ID" value="NMU93227.1"/>
    <property type="molecule type" value="Genomic_DNA"/>
</dbReference>
<proteinExistence type="predicted"/>
<sequence length="118" mass="11722">MAAFAEEPRMSVPTAPVVPSAPAVPEKIVIVLAATLGVGQAANVSACLAAGLAAALPGWAGPPLRDPDGMPSPAIPHPPIIVPAAAPVRLAQCRPPPPPPPPEDARTAGLQAPSRHAP</sequence>
<comment type="caution">
    <text evidence="2">The sequence shown here is derived from an EMBL/GenBank/DDBJ whole genome shotgun (WGS) entry which is preliminary data.</text>
</comment>
<dbReference type="SUPFAM" id="SSF102462">
    <property type="entry name" value="Peptidyl-tRNA hydrolase II"/>
    <property type="match status" value="1"/>
</dbReference>
<dbReference type="Gene3D" id="3.40.1490.10">
    <property type="entry name" value="Bit1"/>
    <property type="match status" value="1"/>
</dbReference>